<comment type="caution">
    <text evidence="1">The sequence shown here is derived from an EMBL/GenBank/DDBJ whole genome shotgun (WGS) entry which is preliminary data.</text>
</comment>
<evidence type="ECO:0000313" key="2">
    <source>
        <dbReference type="Proteomes" id="UP000030004"/>
    </source>
</evidence>
<dbReference type="EMBL" id="AQQX01000004">
    <property type="protein sequence ID" value="KGM48279.1"/>
    <property type="molecule type" value="Genomic_DNA"/>
</dbReference>
<accession>A0A0A0ECZ2</accession>
<evidence type="ECO:0000313" key="1">
    <source>
        <dbReference type="EMBL" id="KGM48279.1"/>
    </source>
</evidence>
<keyword evidence="2" id="KW-1185">Reference proteome</keyword>
<dbReference type="Proteomes" id="UP000030004">
    <property type="component" value="Unassembled WGS sequence"/>
</dbReference>
<dbReference type="eggNOG" id="ENOG50313AG">
    <property type="taxonomic scope" value="Bacteria"/>
</dbReference>
<reference evidence="1 2" key="1">
    <citation type="journal article" date="2015" name="Antonie Van Leeuwenhoek">
        <title>Pseudooceanicola atlanticus gen. nov. sp. nov., isolated from surface seawater of the Atlantic Ocean and reclassification of Oceanicola batsensis, Oceanicola marinus, Oceanicola nitratireducens, Oceanicola nanhaiensis, Oceanicola antarcticus and Oceanicola flagellatus, as Pseudooceanicola batsensis comb. nov., Pseudooceanicola marinus comb. nov., Pseudooceanicola nitratireducens comb. nov., Pseudooceanicola nanhaiensis comb. nov., Pseudooceanicola antarcticus comb. nov., and Pseudooceanicola flagellatus comb. nov.</title>
        <authorList>
            <person name="Lai Q."/>
            <person name="Li G."/>
            <person name="Liu X."/>
            <person name="Du Y."/>
            <person name="Sun F."/>
            <person name="Shao Z."/>
        </authorList>
    </citation>
    <scope>NUCLEOTIDE SEQUENCE [LARGE SCALE GENOMIC DNA]</scope>
    <source>
        <strain evidence="1 2">22II-s11g</strain>
    </source>
</reference>
<name>A0A0A0ECZ2_9RHOB</name>
<organism evidence="1 2">
    <name type="scientific">Pseudooceanicola atlanticus</name>
    <dbReference type="NCBI Taxonomy" id="1461694"/>
    <lineage>
        <taxon>Bacteria</taxon>
        <taxon>Pseudomonadati</taxon>
        <taxon>Pseudomonadota</taxon>
        <taxon>Alphaproteobacteria</taxon>
        <taxon>Rhodobacterales</taxon>
        <taxon>Paracoccaceae</taxon>
        <taxon>Pseudooceanicola</taxon>
    </lineage>
</organism>
<sequence length="115" mass="12851">MRCVYTGPSADAGDRRDIGARFVTATRPAAGSADGVRRVGRVVWPLPRTHSSPDRIYTTGEVLPGDVLILIDPTRYGLPRPRDGWTYFQMGRQIYRATMRGREVLNHVNPHIAGY</sequence>
<protein>
    <submittedName>
        <fullName evidence="1">Uncharacterized protein</fullName>
    </submittedName>
</protein>
<proteinExistence type="predicted"/>
<gene>
    <name evidence="1" type="ORF">ATO9_11555</name>
</gene>
<dbReference type="AlphaFoldDB" id="A0A0A0ECZ2"/>